<dbReference type="InterPro" id="IPR014284">
    <property type="entry name" value="RNA_pol_sigma-70_dom"/>
</dbReference>
<dbReference type="Proteomes" id="UP000235363">
    <property type="component" value="Unassembled WGS sequence"/>
</dbReference>
<dbReference type="AlphaFoldDB" id="A0A2N6SXH6"/>
<keyword evidence="2" id="KW-0805">Transcription regulation</keyword>
<accession>A0A2N6SXH6</accession>
<dbReference type="InterPro" id="IPR013324">
    <property type="entry name" value="RNA_pol_sigma_r3/r4-like"/>
</dbReference>
<dbReference type="PANTHER" id="PTHR43133">
    <property type="entry name" value="RNA POLYMERASE ECF-TYPE SIGMA FACTO"/>
    <property type="match status" value="1"/>
</dbReference>
<dbReference type="InterPro" id="IPR013249">
    <property type="entry name" value="RNA_pol_sigma70_r4_t2"/>
</dbReference>
<comment type="similarity">
    <text evidence="1">Belongs to the sigma-70 factor family. ECF subfamily.</text>
</comment>
<dbReference type="Pfam" id="PF08281">
    <property type="entry name" value="Sigma70_r4_2"/>
    <property type="match status" value="1"/>
</dbReference>
<reference evidence="8 9" key="1">
    <citation type="submission" date="2017-09" db="EMBL/GenBank/DDBJ databases">
        <title>Bacterial strain isolated from the female urinary microbiota.</title>
        <authorList>
            <person name="Thomas-White K."/>
            <person name="Kumar N."/>
            <person name="Forster S."/>
            <person name="Putonti C."/>
            <person name="Lawley T."/>
            <person name="Wolfe A.J."/>
        </authorList>
    </citation>
    <scope>NUCLEOTIDE SEQUENCE [LARGE SCALE GENOMIC DNA]</scope>
    <source>
        <strain evidence="8 9">UMB0908</strain>
    </source>
</reference>
<dbReference type="PANTHER" id="PTHR43133:SF50">
    <property type="entry name" value="ECF RNA POLYMERASE SIGMA FACTOR SIGM"/>
    <property type="match status" value="1"/>
</dbReference>
<dbReference type="NCBIfam" id="NF007225">
    <property type="entry name" value="PRK09643.1"/>
    <property type="match status" value="1"/>
</dbReference>
<evidence type="ECO:0000313" key="8">
    <source>
        <dbReference type="EMBL" id="PMC61783.1"/>
    </source>
</evidence>
<name>A0A2N6SXH6_9CORY</name>
<protein>
    <submittedName>
        <fullName evidence="8">RNA polymerase sigma factor SigM</fullName>
    </submittedName>
</protein>
<keyword evidence="4" id="KW-0238">DNA-binding</keyword>
<organism evidence="8 9">
    <name type="scientific">Corynebacterium xerosis</name>
    <dbReference type="NCBI Taxonomy" id="1725"/>
    <lineage>
        <taxon>Bacteria</taxon>
        <taxon>Bacillati</taxon>
        <taxon>Actinomycetota</taxon>
        <taxon>Actinomycetes</taxon>
        <taxon>Mycobacteriales</taxon>
        <taxon>Corynebacteriaceae</taxon>
        <taxon>Corynebacterium</taxon>
    </lineage>
</organism>
<dbReference type="SUPFAM" id="SSF88946">
    <property type="entry name" value="Sigma2 domain of RNA polymerase sigma factors"/>
    <property type="match status" value="1"/>
</dbReference>
<evidence type="ECO:0000259" key="7">
    <source>
        <dbReference type="Pfam" id="PF08281"/>
    </source>
</evidence>
<feature type="domain" description="RNA polymerase sigma factor 70 region 4 type 2" evidence="7">
    <location>
        <begin position="152"/>
        <end position="202"/>
    </location>
</feature>
<evidence type="ECO:0000256" key="1">
    <source>
        <dbReference type="ARBA" id="ARBA00010641"/>
    </source>
</evidence>
<dbReference type="STRING" id="1725.WU86_09010"/>
<dbReference type="EMBL" id="PNHF01000021">
    <property type="protein sequence ID" value="PMC61783.1"/>
    <property type="molecule type" value="Genomic_DNA"/>
</dbReference>
<dbReference type="InterPro" id="IPR007627">
    <property type="entry name" value="RNA_pol_sigma70_r2"/>
</dbReference>
<dbReference type="InterPro" id="IPR036388">
    <property type="entry name" value="WH-like_DNA-bd_sf"/>
</dbReference>
<keyword evidence="3" id="KW-0731">Sigma factor</keyword>
<sequence length="215" mass="24148">MARPPHPWWDGRVNFGGRVTAPPAPVDRRDGESVDDRGDLELLTAHLAGDARAFPALVHRHEKQLWWTALRHSRTESDAADAIQEALVKALRNAPAFRRDSSVITWLHRIVVNSCHDRMRGRHGPPDGVVDERATPGMSEDVAGDPSLTVVMRQAMSRLPEEQRNVILEVDVMGWPLADVARRLGIPEGTVKSRRARARATLRRQLRRLEAEVAR</sequence>
<evidence type="ECO:0000313" key="9">
    <source>
        <dbReference type="Proteomes" id="UP000235363"/>
    </source>
</evidence>
<gene>
    <name evidence="8" type="ORF">CJ204_09280</name>
</gene>
<dbReference type="InterPro" id="IPR013325">
    <property type="entry name" value="RNA_pol_sigma_r2"/>
</dbReference>
<dbReference type="Pfam" id="PF04542">
    <property type="entry name" value="Sigma70_r2"/>
    <property type="match status" value="1"/>
</dbReference>
<feature type="domain" description="RNA polymerase sigma-70 region 2" evidence="6">
    <location>
        <begin position="57"/>
        <end position="122"/>
    </location>
</feature>
<proteinExistence type="inferred from homology"/>
<dbReference type="NCBIfam" id="TIGR02937">
    <property type="entry name" value="sigma70-ECF"/>
    <property type="match status" value="1"/>
</dbReference>
<dbReference type="InterPro" id="IPR039425">
    <property type="entry name" value="RNA_pol_sigma-70-like"/>
</dbReference>
<comment type="caution">
    <text evidence="8">The sequence shown here is derived from an EMBL/GenBank/DDBJ whole genome shotgun (WGS) entry which is preliminary data.</text>
</comment>
<keyword evidence="5" id="KW-0804">Transcription</keyword>
<dbReference type="GO" id="GO:0003677">
    <property type="term" value="F:DNA binding"/>
    <property type="evidence" value="ECO:0007669"/>
    <property type="project" value="UniProtKB-KW"/>
</dbReference>
<evidence type="ECO:0000256" key="3">
    <source>
        <dbReference type="ARBA" id="ARBA00023082"/>
    </source>
</evidence>
<dbReference type="Gene3D" id="1.10.1740.10">
    <property type="match status" value="1"/>
</dbReference>
<evidence type="ECO:0000259" key="6">
    <source>
        <dbReference type="Pfam" id="PF04542"/>
    </source>
</evidence>
<dbReference type="GO" id="GO:0016987">
    <property type="term" value="F:sigma factor activity"/>
    <property type="evidence" value="ECO:0007669"/>
    <property type="project" value="UniProtKB-KW"/>
</dbReference>
<dbReference type="Gene3D" id="1.10.10.10">
    <property type="entry name" value="Winged helix-like DNA-binding domain superfamily/Winged helix DNA-binding domain"/>
    <property type="match status" value="1"/>
</dbReference>
<dbReference type="SUPFAM" id="SSF88659">
    <property type="entry name" value="Sigma3 and sigma4 domains of RNA polymerase sigma factors"/>
    <property type="match status" value="1"/>
</dbReference>
<dbReference type="CDD" id="cd06171">
    <property type="entry name" value="Sigma70_r4"/>
    <property type="match status" value="1"/>
</dbReference>
<dbReference type="GO" id="GO:0006352">
    <property type="term" value="P:DNA-templated transcription initiation"/>
    <property type="evidence" value="ECO:0007669"/>
    <property type="project" value="InterPro"/>
</dbReference>
<evidence type="ECO:0000256" key="5">
    <source>
        <dbReference type="ARBA" id="ARBA00023163"/>
    </source>
</evidence>
<evidence type="ECO:0000256" key="4">
    <source>
        <dbReference type="ARBA" id="ARBA00023125"/>
    </source>
</evidence>
<evidence type="ECO:0000256" key="2">
    <source>
        <dbReference type="ARBA" id="ARBA00023015"/>
    </source>
</evidence>